<dbReference type="eggNOG" id="COG0834">
    <property type="taxonomic scope" value="Bacteria"/>
</dbReference>
<keyword evidence="1" id="KW-1133">Transmembrane helix</keyword>
<evidence type="ECO:0000259" key="3">
    <source>
        <dbReference type="Pfam" id="PF00497"/>
    </source>
</evidence>
<dbReference type="Gene3D" id="3.40.190.10">
    <property type="entry name" value="Periplasmic binding protein-like II"/>
    <property type="match status" value="2"/>
</dbReference>
<dbReference type="PANTHER" id="PTHR18966">
    <property type="entry name" value="IONOTROPIC GLUTAMATE RECEPTOR"/>
    <property type="match status" value="1"/>
</dbReference>
<dbReference type="AlphaFoldDB" id="F2JXI2"/>
<feature type="signal peptide" evidence="2">
    <location>
        <begin position="1"/>
        <end position="23"/>
    </location>
</feature>
<dbReference type="STRING" id="717774.Marme_2651"/>
<dbReference type="SUPFAM" id="SSF81324">
    <property type="entry name" value="Voltage-gated potassium channels"/>
    <property type="match status" value="1"/>
</dbReference>
<gene>
    <name evidence="4" type="ordered locus">Marme_2651</name>
</gene>
<feature type="transmembrane region" description="Helical" evidence="1">
    <location>
        <begin position="158"/>
        <end position="177"/>
    </location>
</feature>
<proteinExistence type="predicted"/>
<protein>
    <submittedName>
        <fullName evidence="4">ABC-type transporter, periplasmic subunit family 3</fullName>
    </submittedName>
</protein>
<sequence length="383" mass="43257" precursor="true">MRADRLRLIGMALWLFVSSFAYASSYSSHCQNIQTKEHSRPLTIAVRFSPPFIYEASVATQKNGGWEGIAIDLWSTIAECLNTSYRFKEYVDDENLLSALKQGDVDIALGAFVPTAENERIVDFTHSYFQGHIGVMVAKESGWANLYRLVQNFPLMETFFVLLILLLVMIATALLYWQAEQKNLNPLFTDGPLKGFYNAMIWSTVLVFSGQGSPFEVKHRGGQVLVIILMFFGVSFVSIVTALLTSALTLQGLGAQITSVDELAHKNVAYLNMLNSDLRGETIAEWLQDNNVTDSEQLFSWTQVMSALQEGRLEAIVHSKEEMQYLVKSGYLKEVSVLPITLEQTDYSLILPDGSPMTELLNRQILETVHNSTWHRRLERYVD</sequence>
<dbReference type="InterPro" id="IPR015683">
    <property type="entry name" value="Ionotropic_Glu_rcpt"/>
</dbReference>
<dbReference type="Pfam" id="PF00497">
    <property type="entry name" value="SBP_bac_3"/>
    <property type="match status" value="1"/>
</dbReference>
<dbReference type="SUPFAM" id="SSF53850">
    <property type="entry name" value="Periplasmic binding protein-like II"/>
    <property type="match status" value="1"/>
</dbReference>
<dbReference type="InterPro" id="IPR001638">
    <property type="entry name" value="Solute-binding_3/MltF_N"/>
</dbReference>
<name>F2JXI2_MARM1</name>
<feature type="chain" id="PRO_5003279559" evidence="2">
    <location>
        <begin position="24"/>
        <end position="383"/>
    </location>
</feature>
<evidence type="ECO:0000256" key="1">
    <source>
        <dbReference type="SAM" id="Phobius"/>
    </source>
</evidence>
<dbReference type="OrthoDB" id="9813518at2"/>
<feature type="transmembrane region" description="Helical" evidence="1">
    <location>
        <begin position="224"/>
        <end position="248"/>
    </location>
</feature>
<evidence type="ECO:0000313" key="4">
    <source>
        <dbReference type="EMBL" id="ADZ91882.1"/>
    </source>
</evidence>
<accession>F2JXI2</accession>
<keyword evidence="1" id="KW-0812">Transmembrane</keyword>
<dbReference type="RefSeq" id="WP_013661785.1">
    <property type="nucleotide sequence ID" value="NC_015276.1"/>
</dbReference>
<dbReference type="Gene3D" id="1.10.287.70">
    <property type="match status" value="1"/>
</dbReference>
<dbReference type="KEGG" id="mme:Marme_2651"/>
<feature type="domain" description="Solute-binding protein family 3/N-terminal" evidence="3">
    <location>
        <begin position="60"/>
        <end position="382"/>
    </location>
</feature>
<keyword evidence="2" id="KW-0732">Signal</keyword>
<reference evidence="4 5" key="1">
    <citation type="journal article" date="2012" name="Stand. Genomic Sci.">
        <title>Complete genome sequence of the melanogenic marine bacterium Marinomonas mediterranea type strain (MMB-1(T)).</title>
        <authorList>
            <person name="Lucas-Elio P."/>
            <person name="Goodwin L."/>
            <person name="Woyke T."/>
            <person name="Pitluck S."/>
            <person name="Nolan M."/>
            <person name="Kyrpides N.C."/>
            <person name="Detter J.C."/>
            <person name="Copeland A."/>
            <person name="Teshima H."/>
            <person name="Bruce D."/>
            <person name="Detter C."/>
            <person name="Tapia R."/>
            <person name="Han S."/>
            <person name="Land M.L."/>
            <person name="Ivanova N."/>
            <person name="Mikhailova N."/>
            <person name="Johnston A.W."/>
            <person name="Sanchez-Amat A."/>
        </authorList>
    </citation>
    <scope>NUCLEOTIDE SEQUENCE [LARGE SCALE GENOMIC DNA]</scope>
    <source>
        <strain evidence="5">ATCC 700492 / JCM 21426 / NBRC 103028 / MMB-1</strain>
    </source>
</reference>
<dbReference type="Proteomes" id="UP000001062">
    <property type="component" value="Chromosome"/>
</dbReference>
<organism evidence="4 5">
    <name type="scientific">Marinomonas mediterranea (strain ATCC 700492 / JCM 21426 / NBRC 103028 / MMB-1)</name>
    <dbReference type="NCBI Taxonomy" id="717774"/>
    <lineage>
        <taxon>Bacteria</taxon>
        <taxon>Pseudomonadati</taxon>
        <taxon>Pseudomonadota</taxon>
        <taxon>Gammaproteobacteria</taxon>
        <taxon>Oceanospirillales</taxon>
        <taxon>Oceanospirillaceae</taxon>
        <taxon>Marinomonas</taxon>
    </lineage>
</organism>
<dbReference type="HOGENOM" id="CLU_690639_0_0_6"/>
<keyword evidence="1" id="KW-0472">Membrane</keyword>
<evidence type="ECO:0000313" key="5">
    <source>
        <dbReference type="Proteomes" id="UP000001062"/>
    </source>
</evidence>
<dbReference type="EMBL" id="CP002583">
    <property type="protein sequence ID" value="ADZ91882.1"/>
    <property type="molecule type" value="Genomic_DNA"/>
</dbReference>
<dbReference type="PATRIC" id="fig|717774.3.peg.2737"/>
<evidence type="ECO:0000256" key="2">
    <source>
        <dbReference type="SAM" id="SignalP"/>
    </source>
</evidence>
<keyword evidence="5" id="KW-1185">Reference proteome</keyword>